<accession>A0A0B2V075</accession>
<sequence>MHIDAEADESSKDVITARSPTYTEIMTVLPSCDVVTARPPLDIGVVAKATSRDAITARSPPDDDSVSSENDVITAKLYAAEVVSCSAEDDIAKAKQPRTMLLSAHAAASSRSKQFCDPRHSEAIIQVKAIEKLDQLLAFAKSAKKRQIEQEHAPNVNVGKEMKAGIGGIRWTTRSWVIGAGDFPELVMG</sequence>
<organism evidence="1 2">
    <name type="scientific">Toxocara canis</name>
    <name type="common">Canine roundworm</name>
    <dbReference type="NCBI Taxonomy" id="6265"/>
    <lineage>
        <taxon>Eukaryota</taxon>
        <taxon>Metazoa</taxon>
        <taxon>Ecdysozoa</taxon>
        <taxon>Nematoda</taxon>
        <taxon>Chromadorea</taxon>
        <taxon>Rhabditida</taxon>
        <taxon>Spirurina</taxon>
        <taxon>Ascaridomorpha</taxon>
        <taxon>Ascaridoidea</taxon>
        <taxon>Toxocaridae</taxon>
        <taxon>Toxocara</taxon>
    </lineage>
</organism>
<comment type="caution">
    <text evidence="1">The sequence shown here is derived from an EMBL/GenBank/DDBJ whole genome shotgun (WGS) entry which is preliminary data.</text>
</comment>
<keyword evidence="2" id="KW-1185">Reference proteome</keyword>
<proteinExistence type="predicted"/>
<name>A0A0B2V075_TOXCA</name>
<dbReference type="AlphaFoldDB" id="A0A0B2V075"/>
<dbReference type="Proteomes" id="UP000031036">
    <property type="component" value="Unassembled WGS sequence"/>
</dbReference>
<protein>
    <submittedName>
        <fullName evidence="1">Uncharacterized protein</fullName>
    </submittedName>
</protein>
<evidence type="ECO:0000313" key="1">
    <source>
        <dbReference type="EMBL" id="KHN74854.1"/>
    </source>
</evidence>
<reference evidence="1 2" key="1">
    <citation type="submission" date="2014-11" db="EMBL/GenBank/DDBJ databases">
        <title>Genetic blueprint of the zoonotic pathogen Toxocara canis.</title>
        <authorList>
            <person name="Zhu X.-Q."/>
            <person name="Korhonen P.K."/>
            <person name="Cai H."/>
            <person name="Young N.D."/>
            <person name="Nejsum P."/>
            <person name="von Samson-Himmelstjerna G."/>
            <person name="Boag P.R."/>
            <person name="Tan P."/>
            <person name="Li Q."/>
            <person name="Min J."/>
            <person name="Yang Y."/>
            <person name="Wang X."/>
            <person name="Fang X."/>
            <person name="Hall R.S."/>
            <person name="Hofmann A."/>
            <person name="Sternberg P.W."/>
            <person name="Jex A.R."/>
            <person name="Gasser R.B."/>
        </authorList>
    </citation>
    <scope>NUCLEOTIDE SEQUENCE [LARGE SCALE GENOMIC DNA]</scope>
    <source>
        <strain evidence="1">PN_DK_2014</strain>
    </source>
</reference>
<gene>
    <name evidence="1" type="ORF">Tcan_15487</name>
</gene>
<evidence type="ECO:0000313" key="2">
    <source>
        <dbReference type="Proteomes" id="UP000031036"/>
    </source>
</evidence>
<dbReference type="EMBL" id="JPKZ01002813">
    <property type="protein sequence ID" value="KHN74854.1"/>
    <property type="molecule type" value="Genomic_DNA"/>
</dbReference>